<feature type="chain" id="PRO_5044524825" description="Purple acid phosphatase" evidence="10">
    <location>
        <begin position="26"/>
        <end position="613"/>
    </location>
</feature>
<comment type="cofactor">
    <cofactor evidence="2">
        <name>Fe cation</name>
        <dbReference type="ChEBI" id="CHEBI:24875"/>
    </cofactor>
</comment>
<sequence>MAMRTLGRILLAILWVLVSLEGALSHGDHPFSRIAIHKAVLAINDHAYIKASPPVLGLIEQNSEWVTLEYGIPNPSIDDWIGVFSPANFSAATCLPENLKVNPPLICTAPIKFQYANYTNPKYNQTGKGLLKLQLVNQRSDFSFALFSGGLLNPKLVAVSNTIAFANPNAPVYPRLAQGKMWNEMTVTWTSGYGINEADPFVEWGPQGGEQRRSPAGTLTFDRKSMCGAPARTVGWRDPGFIHTSFLKELWPNSMYTYKIGHRLFNGTYIWSHIYQFRASPYPGQNSLQRVVIYGDMGKAEADGSNEYNNFQPGSLNTTKQLIEDLKNIDIVFHIGDICYANGYLSQWDQFTSQVEPIASAVPYMIASGNHERDWPGTGSFYGTMDSGGECGVLAETMFYTPAENRAKFWYSSDYGMFHFCIADTEHDWREGTEQYKFIEHCLASVDRQKQPWLIFLAHRVLGYSSSPYYAEQGSFAEPMGREDLQKLWQKYKVDIAMYGHVHSYERTCPIYQNICTNKETSYYKGTLNGTIQVVAGGAGAGLSGFSTKPNWSIFRDNDYGFVKLTAFDYSNLLFEYKRSRDGKVYDSFRISRDYRDILACTVDSCPSMTLAS</sequence>
<dbReference type="EC" id="3.1.3.2" evidence="10"/>
<dbReference type="Pfam" id="PF00149">
    <property type="entry name" value="Metallophos"/>
    <property type="match status" value="1"/>
</dbReference>
<evidence type="ECO:0000256" key="8">
    <source>
        <dbReference type="ARBA" id="ARBA00022833"/>
    </source>
</evidence>
<dbReference type="InterPro" id="IPR008963">
    <property type="entry name" value="Purple_acid_Pase-like_N"/>
</dbReference>
<dbReference type="Pfam" id="PF14008">
    <property type="entry name" value="Metallophos_C"/>
    <property type="match status" value="1"/>
</dbReference>
<dbReference type="EMBL" id="CAUOFW020001225">
    <property type="protein sequence ID" value="CAK9142419.1"/>
    <property type="molecule type" value="Genomic_DNA"/>
</dbReference>
<evidence type="ECO:0000259" key="12">
    <source>
        <dbReference type="Pfam" id="PF14008"/>
    </source>
</evidence>
<evidence type="ECO:0000259" key="13">
    <source>
        <dbReference type="Pfam" id="PF16656"/>
    </source>
</evidence>
<dbReference type="Gene3D" id="2.60.40.380">
    <property type="entry name" value="Purple acid phosphatase-like, N-terminal"/>
    <property type="match status" value="1"/>
</dbReference>
<dbReference type="GO" id="GO:0003993">
    <property type="term" value="F:acid phosphatase activity"/>
    <property type="evidence" value="ECO:0007669"/>
    <property type="project" value="UniProtKB-EC"/>
</dbReference>
<evidence type="ECO:0000313" key="16">
    <source>
        <dbReference type="Proteomes" id="UP001642360"/>
    </source>
</evidence>
<comment type="subcellular location">
    <subcellularLocation>
        <location evidence="3">Secreted</location>
    </subcellularLocation>
</comment>
<dbReference type="SUPFAM" id="SSF49363">
    <property type="entry name" value="Purple acid phosphatase, N-terminal domain"/>
    <property type="match status" value="1"/>
</dbReference>
<evidence type="ECO:0000256" key="4">
    <source>
        <dbReference type="ARBA" id="ARBA00008723"/>
    </source>
</evidence>
<dbReference type="SUPFAM" id="SSF56300">
    <property type="entry name" value="Metallo-dependent phosphatases"/>
    <property type="match status" value="1"/>
</dbReference>
<dbReference type="Gene3D" id="3.60.21.10">
    <property type="match status" value="1"/>
</dbReference>
<keyword evidence="6" id="KW-0964">Secreted</keyword>
<dbReference type="PANTHER" id="PTHR45778:SF16">
    <property type="entry name" value="INACTIVE PURPLE ACID PHOSPHATASE 1-RELATED"/>
    <property type="match status" value="1"/>
</dbReference>
<evidence type="ECO:0000256" key="7">
    <source>
        <dbReference type="ARBA" id="ARBA00022729"/>
    </source>
</evidence>
<evidence type="ECO:0000256" key="1">
    <source>
        <dbReference type="ARBA" id="ARBA00001947"/>
    </source>
</evidence>
<dbReference type="InterPro" id="IPR029052">
    <property type="entry name" value="Metallo-depent_PP-like"/>
</dbReference>
<comment type="catalytic activity">
    <reaction evidence="10">
        <text>a phosphate monoester + H2O = an alcohol + phosphate</text>
        <dbReference type="Rhea" id="RHEA:15017"/>
        <dbReference type="ChEBI" id="CHEBI:15377"/>
        <dbReference type="ChEBI" id="CHEBI:30879"/>
        <dbReference type="ChEBI" id="CHEBI:43474"/>
        <dbReference type="ChEBI" id="CHEBI:67140"/>
        <dbReference type="EC" id="3.1.3.2"/>
    </reaction>
</comment>
<evidence type="ECO:0000259" key="11">
    <source>
        <dbReference type="Pfam" id="PF00149"/>
    </source>
</evidence>
<evidence type="ECO:0000256" key="3">
    <source>
        <dbReference type="ARBA" id="ARBA00004613"/>
    </source>
</evidence>
<comment type="caution">
    <text evidence="15">The sequence shown here is derived from an EMBL/GenBank/DDBJ whole genome shotgun (WGS) entry which is preliminary data.</text>
</comment>
<keyword evidence="16" id="KW-1185">Reference proteome</keyword>
<evidence type="ECO:0000256" key="5">
    <source>
        <dbReference type="ARBA" id="ARBA00011738"/>
    </source>
</evidence>
<feature type="domain" description="Purple acid phosphatase C-terminal" evidence="12">
    <location>
        <begin position="530"/>
        <end position="588"/>
    </location>
</feature>
<protein>
    <recommendedName>
        <fullName evidence="10">Purple acid phosphatase</fullName>
        <ecNumber evidence="10">3.1.3.2</ecNumber>
    </recommendedName>
</protein>
<feature type="domain" description="Purple acid phosphatase N-terminal" evidence="13">
    <location>
        <begin position="174"/>
        <end position="278"/>
    </location>
</feature>
<keyword evidence="8" id="KW-0862">Zinc</keyword>
<accession>A0ABC8RHA4</accession>
<evidence type="ECO:0000256" key="9">
    <source>
        <dbReference type="ARBA" id="ARBA00023180"/>
    </source>
</evidence>
<evidence type="ECO:0000256" key="10">
    <source>
        <dbReference type="RuleBase" id="RU361203"/>
    </source>
</evidence>
<name>A0ABC8RHA4_9AQUA</name>
<evidence type="ECO:0000256" key="6">
    <source>
        <dbReference type="ARBA" id="ARBA00022525"/>
    </source>
</evidence>
<keyword evidence="9" id="KW-0325">Glycoprotein</keyword>
<dbReference type="Proteomes" id="UP001642360">
    <property type="component" value="Unassembled WGS sequence"/>
</dbReference>
<dbReference type="InterPro" id="IPR041792">
    <property type="entry name" value="MPP_PAP"/>
</dbReference>
<dbReference type="Pfam" id="PF16656">
    <property type="entry name" value="Pur_ac_phosph_N"/>
    <property type="match status" value="1"/>
</dbReference>
<comment type="cofactor">
    <cofactor evidence="1">
        <name>Zn(2+)</name>
        <dbReference type="ChEBI" id="CHEBI:29105"/>
    </cofactor>
</comment>
<dbReference type="InterPro" id="IPR004843">
    <property type="entry name" value="Calcineurin-like_PHP"/>
</dbReference>
<comment type="subunit">
    <text evidence="5">Homodimer.</text>
</comment>
<dbReference type="Pfam" id="PF17808">
    <property type="entry name" value="fn3_PAP"/>
    <property type="match status" value="1"/>
</dbReference>
<feature type="domain" description="Calcineurin-like phosphoesterase" evidence="11">
    <location>
        <begin position="290"/>
        <end position="505"/>
    </location>
</feature>
<keyword evidence="7 10" id="KW-0732">Signal</keyword>
<feature type="signal peptide" evidence="10">
    <location>
        <begin position="1"/>
        <end position="25"/>
    </location>
</feature>
<dbReference type="GO" id="GO:0005576">
    <property type="term" value="C:extracellular region"/>
    <property type="evidence" value="ECO:0007669"/>
    <property type="project" value="UniProtKB-SubCell"/>
</dbReference>
<dbReference type="InterPro" id="IPR015914">
    <property type="entry name" value="PAPs_N"/>
</dbReference>
<dbReference type="PANTHER" id="PTHR45778">
    <property type="entry name" value="PURPLE ACID PHOSPHATASE-RELATED"/>
    <property type="match status" value="1"/>
</dbReference>
<dbReference type="AlphaFoldDB" id="A0ABC8RHA4"/>
<keyword evidence="10" id="KW-0378">Hydrolase</keyword>
<dbReference type="InterPro" id="IPR025733">
    <property type="entry name" value="PAPs_C"/>
</dbReference>
<comment type="similarity">
    <text evidence="4 10">Belongs to the metallophosphoesterase superfamily. Purple acid phosphatase family.</text>
</comment>
<evidence type="ECO:0000313" key="15">
    <source>
        <dbReference type="EMBL" id="CAK9142419.1"/>
    </source>
</evidence>
<gene>
    <name evidence="15" type="ORF">ILEXP_LOCUS10104</name>
</gene>
<dbReference type="CDD" id="cd00839">
    <property type="entry name" value="MPP_PAPs"/>
    <property type="match status" value="1"/>
</dbReference>
<proteinExistence type="inferred from homology"/>
<reference evidence="15 16" key="1">
    <citation type="submission" date="2024-02" db="EMBL/GenBank/DDBJ databases">
        <authorList>
            <person name="Vignale AGUSTIN F."/>
            <person name="Sosa J E."/>
            <person name="Modenutti C."/>
        </authorList>
    </citation>
    <scope>NUCLEOTIDE SEQUENCE [LARGE SCALE GENOMIC DNA]</scope>
</reference>
<evidence type="ECO:0000256" key="2">
    <source>
        <dbReference type="ARBA" id="ARBA00001962"/>
    </source>
</evidence>
<organism evidence="15 16">
    <name type="scientific">Ilex paraguariensis</name>
    <name type="common">yerba mate</name>
    <dbReference type="NCBI Taxonomy" id="185542"/>
    <lineage>
        <taxon>Eukaryota</taxon>
        <taxon>Viridiplantae</taxon>
        <taxon>Streptophyta</taxon>
        <taxon>Embryophyta</taxon>
        <taxon>Tracheophyta</taxon>
        <taxon>Spermatophyta</taxon>
        <taxon>Magnoliopsida</taxon>
        <taxon>eudicotyledons</taxon>
        <taxon>Gunneridae</taxon>
        <taxon>Pentapetalae</taxon>
        <taxon>asterids</taxon>
        <taxon>campanulids</taxon>
        <taxon>Aquifoliales</taxon>
        <taxon>Aquifoliaceae</taxon>
        <taxon>Ilex</taxon>
    </lineage>
</organism>
<evidence type="ECO:0000259" key="14">
    <source>
        <dbReference type="Pfam" id="PF17808"/>
    </source>
</evidence>
<feature type="domain" description="Purple acid phosphatase Fn3-like" evidence="14">
    <location>
        <begin position="49"/>
        <end position="167"/>
    </location>
</feature>
<dbReference type="InterPro" id="IPR040974">
    <property type="entry name" value="Fn3_PAP"/>
</dbReference>